<evidence type="ECO:0000259" key="2">
    <source>
        <dbReference type="Pfam" id="PF13473"/>
    </source>
</evidence>
<evidence type="ECO:0000313" key="4">
    <source>
        <dbReference type="Proteomes" id="UP001156905"/>
    </source>
</evidence>
<feature type="chain" id="PRO_5045206543" evidence="1">
    <location>
        <begin position="27"/>
        <end position="107"/>
    </location>
</feature>
<accession>A0ABQ6AXM1</accession>
<gene>
    <name evidence="3" type="ORF">GCM10007857_34910</name>
</gene>
<dbReference type="EMBL" id="BSOW01000011">
    <property type="protein sequence ID" value="GLR86780.1"/>
    <property type="molecule type" value="Genomic_DNA"/>
</dbReference>
<dbReference type="PANTHER" id="PTHR36507:SF1">
    <property type="entry name" value="BLL1555 PROTEIN"/>
    <property type="match status" value="1"/>
</dbReference>
<evidence type="ECO:0000256" key="1">
    <source>
        <dbReference type="SAM" id="SignalP"/>
    </source>
</evidence>
<comment type="caution">
    <text evidence="3">The sequence shown here is derived from an EMBL/GenBank/DDBJ whole genome shotgun (WGS) entry which is preliminary data.</text>
</comment>
<dbReference type="Pfam" id="PF13473">
    <property type="entry name" value="Cupredoxin_1"/>
    <property type="match status" value="1"/>
</dbReference>
<dbReference type="PANTHER" id="PTHR36507">
    <property type="entry name" value="BLL1555 PROTEIN"/>
    <property type="match status" value="1"/>
</dbReference>
<dbReference type="InterPro" id="IPR008972">
    <property type="entry name" value="Cupredoxin"/>
</dbReference>
<organism evidence="3 4">
    <name type="scientific">Bradyrhizobium iriomotense</name>
    <dbReference type="NCBI Taxonomy" id="441950"/>
    <lineage>
        <taxon>Bacteria</taxon>
        <taxon>Pseudomonadati</taxon>
        <taxon>Pseudomonadota</taxon>
        <taxon>Alphaproteobacteria</taxon>
        <taxon>Hyphomicrobiales</taxon>
        <taxon>Nitrobacteraceae</taxon>
        <taxon>Bradyrhizobium</taxon>
    </lineage>
</organism>
<dbReference type="RefSeq" id="WP_284267316.1">
    <property type="nucleotide sequence ID" value="NZ_BSOW01000011.1"/>
</dbReference>
<dbReference type="SUPFAM" id="SSF49503">
    <property type="entry name" value="Cupredoxins"/>
    <property type="match status" value="1"/>
</dbReference>
<keyword evidence="4" id="KW-1185">Reference proteome</keyword>
<dbReference type="InterPro" id="IPR052721">
    <property type="entry name" value="ET_Amicyanin"/>
</dbReference>
<name>A0ABQ6AXM1_9BRAD</name>
<dbReference type="Proteomes" id="UP001156905">
    <property type="component" value="Unassembled WGS sequence"/>
</dbReference>
<dbReference type="CDD" id="cd13921">
    <property type="entry name" value="Amicyanin"/>
    <property type="match status" value="1"/>
</dbReference>
<keyword evidence="1" id="KW-0732">Signal</keyword>
<proteinExistence type="predicted"/>
<feature type="signal peptide" evidence="1">
    <location>
        <begin position="1"/>
        <end position="26"/>
    </location>
</feature>
<feature type="domain" description="EfeO-type cupredoxin-like" evidence="2">
    <location>
        <begin position="13"/>
        <end position="104"/>
    </location>
</feature>
<dbReference type="InterPro" id="IPR035668">
    <property type="entry name" value="Amicyanin"/>
</dbReference>
<dbReference type="Gene3D" id="2.60.40.420">
    <property type="entry name" value="Cupredoxins - blue copper proteins"/>
    <property type="match status" value="1"/>
</dbReference>
<evidence type="ECO:0000313" key="3">
    <source>
        <dbReference type="EMBL" id="GLR86780.1"/>
    </source>
</evidence>
<reference evidence="4" key="1">
    <citation type="journal article" date="2019" name="Int. J. Syst. Evol. Microbiol.">
        <title>The Global Catalogue of Microorganisms (GCM) 10K type strain sequencing project: providing services to taxonomists for standard genome sequencing and annotation.</title>
        <authorList>
            <consortium name="The Broad Institute Genomics Platform"/>
            <consortium name="The Broad Institute Genome Sequencing Center for Infectious Disease"/>
            <person name="Wu L."/>
            <person name="Ma J."/>
        </authorList>
    </citation>
    <scope>NUCLEOTIDE SEQUENCE [LARGE SCALE GENOMIC DNA]</scope>
    <source>
        <strain evidence="4">NBRC 102520</strain>
    </source>
</reference>
<sequence>MKTLNRRDFGVAVAAAMLLPVTHARADDMEVHIDNFTFQPAELTVKVGTTVTWTNRDDIPHTIVSAGKFRSKTLDTDNQFSFTFTAAGDYKYFCSLHPHMTGLIKVE</sequence>
<protein>
    <submittedName>
        <fullName evidence="3">Amicyanin</fullName>
    </submittedName>
</protein>
<dbReference type="InterPro" id="IPR028096">
    <property type="entry name" value="EfeO_Cupredoxin"/>
</dbReference>